<evidence type="ECO:0000256" key="1">
    <source>
        <dbReference type="ARBA" id="ARBA00023015"/>
    </source>
</evidence>
<dbReference type="PROSITE" id="PS50110">
    <property type="entry name" value="RESPONSE_REGULATORY"/>
    <property type="match status" value="1"/>
</dbReference>
<dbReference type="InterPro" id="IPR036388">
    <property type="entry name" value="WH-like_DNA-bd_sf"/>
</dbReference>
<dbReference type="InterPro" id="IPR011006">
    <property type="entry name" value="CheY-like_superfamily"/>
</dbReference>
<feature type="modified residue" description="4-aspartylphosphate" evidence="4">
    <location>
        <position position="53"/>
    </location>
</feature>
<dbReference type="SMART" id="SM00448">
    <property type="entry name" value="REC"/>
    <property type="match status" value="1"/>
</dbReference>
<dbReference type="InterPro" id="IPR001789">
    <property type="entry name" value="Sig_transdc_resp-reg_receiver"/>
</dbReference>
<dbReference type="GO" id="GO:0003677">
    <property type="term" value="F:DNA binding"/>
    <property type="evidence" value="ECO:0007669"/>
    <property type="project" value="UniProtKB-KW"/>
</dbReference>
<dbReference type="Pfam" id="PF00196">
    <property type="entry name" value="GerE"/>
    <property type="match status" value="1"/>
</dbReference>
<keyword evidence="8" id="KW-1185">Reference proteome</keyword>
<name>A0A4Y6R8N0_9BURK</name>
<evidence type="ECO:0000259" key="6">
    <source>
        <dbReference type="PROSITE" id="PS50110"/>
    </source>
</evidence>
<keyword evidence="4" id="KW-0597">Phosphoprotein</keyword>
<dbReference type="GO" id="GO:0006355">
    <property type="term" value="P:regulation of DNA-templated transcription"/>
    <property type="evidence" value="ECO:0007669"/>
    <property type="project" value="InterPro"/>
</dbReference>
<dbReference type="OrthoDB" id="9802186at2"/>
<dbReference type="CDD" id="cd06170">
    <property type="entry name" value="LuxR_C_like"/>
    <property type="match status" value="1"/>
</dbReference>
<evidence type="ECO:0000256" key="4">
    <source>
        <dbReference type="PROSITE-ProRule" id="PRU00169"/>
    </source>
</evidence>
<accession>A0A4Y6R8N0</accession>
<dbReference type="Gene3D" id="3.40.50.2300">
    <property type="match status" value="1"/>
</dbReference>
<sequence>MTEQVFLVDDQAAVRKAMKRLLASAGYDVVAYESARAFLDSGMADAAGCLVLDLEMPDMNGLALQQALAGSLLPVIFLTGHGDIGSGVRAMKAGASDFLTKPVDGAILLAAVQGALDQNRVARAEQAECDELRARLDSLTPREREVLALLVEGKLNKQIADQLGIVEKTIKVHRARVLAKMKVRSSTALVRLVDRVQRAAGDRT</sequence>
<dbReference type="PANTHER" id="PTHR44688">
    <property type="entry name" value="DNA-BINDING TRANSCRIPTIONAL ACTIVATOR DEVR_DOSR"/>
    <property type="match status" value="1"/>
</dbReference>
<gene>
    <name evidence="7" type="ORF">FJQ89_02075</name>
</gene>
<keyword evidence="3" id="KW-0804">Transcription</keyword>
<dbReference type="InterPro" id="IPR016032">
    <property type="entry name" value="Sig_transdc_resp-reg_C-effctor"/>
</dbReference>
<evidence type="ECO:0000313" key="8">
    <source>
        <dbReference type="Proteomes" id="UP000316665"/>
    </source>
</evidence>
<protein>
    <submittedName>
        <fullName evidence="7">Response regulator transcription factor</fullName>
    </submittedName>
</protein>
<dbReference type="GO" id="GO:0000160">
    <property type="term" value="P:phosphorelay signal transduction system"/>
    <property type="evidence" value="ECO:0007669"/>
    <property type="project" value="InterPro"/>
</dbReference>
<dbReference type="SMART" id="SM00421">
    <property type="entry name" value="HTH_LUXR"/>
    <property type="match status" value="1"/>
</dbReference>
<dbReference type="PROSITE" id="PS50043">
    <property type="entry name" value="HTH_LUXR_2"/>
    <property type="match status" value="1"/>
</dbReference>
<dbReference type="InterPro" id="IPR000792">
    <property type="entry name" value="Tscrpt_reg_LuxR_C"/>
</dbReference>
<proteinExistence type="predicted"/>
<keyword evidence="1" id="KW-0805">Transcription regulation</keyword>
<keyword evidence="2" id="KW-0238">DNA-binding</keyword>
<feature type="domain" description="Response regulatory" evidence="6">
    <location>
        <begin position="4"/>
        <end position="116"/>
    </location>
</feature>
<feature type="domain" description="HTH luxR-type" evidence="5">
    <location>
        <begin position="132"/>
        <end position="197"/>
    </location>
</feature>
<dbReference type="Gene3D" id="1.10.10.10">
    <property type="entry name" value="Winged helix-like DNA-binding domain superfamily/Winged helix DNA-binding domain"/>
    <property type="match status" value="1"/>
</dbReference>
<dbReference type="RefSeq" id="WP_141168837.1">
    <property type="nucleotide sequence ID" value="NZ_CP041185.1"/>
</dbReference>
<dbReference type="KEGG" id="jas:FJQ89_02075"/>
<dbReference type="PROSITE" id="PS00622">
    <property type="entry name" value="HTH_LUXR_1"/>
    <property type="match status" value="1"/>
</dbReference>
<organism evidence="7 8">
    <name type="scientific">Janthinobacterium tructae</name>
    <dbReference type="NCBI Taxonomy" id="2590869"/>
    <lineage>
        <taxon>Bacteria</taxon>
        <taxon>Pseudomonadati</taxon>
        <taxon>Pseudomonadota</taxon>
        <taxon>Betaproteobacteria</taxon>
        <taxon>Burkholderiales</taxon>
        <taxon>Oxalobacteraceae</taxon>
        <taxon>Janthinobacterium</taxon>
    </lineage>
</organism>
<evidence type="ECO:0000256" key="3">
    <source>
        <dbReference type="ARBA" id="ARBA00023163"/>
    </source>
</evidence>
<dbReference type="Proteomes" id="UP000316665">
    <property type="component" value="Chromosome"/>
</dbReference>
<dbReference type="SUPFAM" id="SSF46894">
    <property type="entry name" value="C-terminal effector domain of the bipartite response regulators"/>
    <property type="match status" value="1"/>
</dbReference>
<dbReference type="PANTHER" id="PTHR44688:SF16">
    <property type="entry name" value="DNA-BINDING TRANSCRIPTIONAL ACTIVATOR DEVR_DOSR"/>
    <property type="match status" value="1"/>
</dbReference>
<dbReference type="PRINTS" id="PR00038">
    <property type="entry name" value="HTHLUXR"/>
</dbReference>
<dbReference type="SUPFAM" id="SSF52172">
    <property type="entry name" value="CheY-like"/>
    <property type="match status" value="1"/>
</dbReference>
<dbReference type="AlphaFoldDB" id="A0A4Y6R8N0"/>
<dbReference type="EMBL" id="CP041185">
    <property type="protein sequence ID" value="QDG69331.1"/>
    <property type="molecule type" value="Genomic_DNA"/>
</dbReference>
<evidence type="ECO:0000259" key="5">
    <source>
        <dbReference type="PROSITE" id="PS50043"/>
    </source>
</evidence>
<reference evidence="7 8" key="1">
    <citation type="submission" date="2019-06" db="EMBL/GenBank/DDBJ databases">
        <title>Complete genome sequence of Janthinobacterium sp. SNU WT3 isolated from diseased rainbow trout.</title>
        <authorList>
            <person name="Oh W.T."/>
            <person name="Park S.C."/>
        </authorList>
    </citation>
    <scope>NUCLEOTIDE SEQUENCE [LARGE SCALE GENOMIC DNA]</scope>
    <source>
        <strain evidence="7 8">SNU WT3</strain>
    </source>
</reference>
<evidence type="ECO:0000313" key="7">
    <source>
        <dbReference type="EMBL" id="QDG69331.1"/>
    </source>
</evidence>
<dbReference type="Pfam" id="PF00072">
    <property type="entry name" value="Response_reg"/>
    <property type="match status" value="1"/>
</dbReference>
<evidence type="ECO:0000256" key="2">
    <source>
        <dbReference type="ARBA" id="ARBA00023125"/>
    </source>
</evidence>